<name>A0ABQ6BIK7_9CAUL</name>
<keyword evidence="3" id="KW-1185">Reference proteome</keyword>
<feature type="region of interest" description="Disordered" evidence="1">
    <location>
        <begin position="1"/>
        <end position="68"/>
    </location>
</feature>
<evidence type="ECO:0008006" key="4">
    <source>
        <dbReference type="Google" id="ProtNLM"/>
    </source>
</evidence>
<evidence type="ECO:0000313" key="2">
    <source>
        <dbReference type="EMBL" id="GLS01748.1"/>
    </source>
</evidence>
<dbReference type="Proteomes" id="UP001156921">
    <property type="component" value="Unassembled WGS sequence"/>
</dbReference>
<gene>
    <name evidence="2" type="ORF">GCM10007859_17630</name>
</gene>
<accession>A0ABQ6BIK7</accession>
<protein>
    <recommendedName>
        <fullName evidence="4">DUF3471 domain-containing protein</fullName>
    </recommendedName>
</protein>
<evidence type="ECO:0000256" key="1">
    <source>
        <dbReference type="SAM" id="MobiDB-lite"/>
    </source>
</evidence>
<proteinExistence type="predicted"/>
<dbReference type="EMBL" id="BSOY01000035">
    <property type="protein sequence ID" value="GLS01748.1"/>
    <property type="molecule type" value="Genomic_DNA"/>
</dbReference>
<feature type="compositionally biased region" description="Low complexity" evidence="1">
    <location>
        <begin position="48"/>
        <end position="57"/>
    </location>
</feature>
<reference evidence="3" key="1">
    <citation type="journal article" date="2019" name="Int. J. Syst. Evol. Microbiol.">
        <title>The Global Catalogue of Microorganisms (GCM) 10K type strain sequencing project: providing services to taxonomists for standard genome sequencing and annotation.</title>
        <authorList>
            <consortium name="The Broad Institute Genomics Platform"/>
            <consortium name="The Broad Institute Genome Sequencing Center for Infectious Disease"/>
            <person name="Wu L."/>
            <person name="Ma J."/>
        </authorList>
    </citation>
    <scope>NUCLEOTIDE SEQUENCE [LARGE SCALE GENOMIC DNA]</scope>
    <source>
        <strain evidence="3">NBRC 110107</strain>
    </source>
</reference>
<evidence type="ECO:0000313" key="3">
    <source>
        <dbReference type="Proteomes" id="UP001156921"/>
    </source>
</evidence>
<comment type="caution">
    <text evidence="2">The sequence shown here is derived from an EMBL/GenBank/DDBJ whole genome shotgun (WGS) entry which is preliminary data.</text>
</comment>
<sequence length="157" mass="16506">MDTSQKSMRFARPEKLNMSMARPFPAERSHRLSGAATMPRRPGLSECSGFAHAAHPAGGQGAGSADRDAAMPPALHAYAGCYAGESAASAEVIAADGGVAVRFGRGSLGGLELPAASPDVFRRGSMIARFHRNADGEVVGFSYSDPLLRGLRFTRRD</sequence>
<organism evidence="2 3">
    <name type="scientific">Brevundimonas denitrificans</name>
    <dbReference type="NCBI Taxonomy" id="1443434"/>
    <lineage>
        <taxon>Bacteria</taxon>
        <taxon>Pseudomonadati</taxon>
        <taxon>Pseudomonadota</taxon>
        <taxon>Alphaproteobacteria</taxon>
        <taxon>Caulobacterales</taxon>
        <taxon>Caulobacteraceae</taxon>
        <taxon>Brevundimonas</taxon>
    </lineage>
</organism>